<feature type="compositionally biased region" description="Polar residues" evidence="1">
    <location>
        <begin position="152"/>
        <end position="172"/>
    </location>
</feature>
<organism evidence="2 3">
    <name type="scientific">Pleuronectes platessa</name>
    <name type="common">European plaice</name>
    <dbReference type="NCBI Taxonomy" id="8262"/>
    <lineage>
        <taxon>Eukaryota</taxon>
        <taxon>Metazoa</taxon>
        <taxon>Chordata</taxon>
        <taxon>Craniata</taxon>
        <taxon>Vertebrata</taxon>
        <taxon>Euteleostomi</taxon>
        <taxon>Actinopterygii</taxon>
        <taxon>Neopterygii</taxon>
        <taxon>Teleostei</taxon>
        <taxon>Neoteleostei</taxon>
        <taxon>Acanthomorphata</taxon>
        <taxon>Carangaria</taxon>
        <taxon>Pleuronectiformes</taxon>
        <taxon>Pleuronectoidei</taxon>
        <taxon>Pleuronectidae</taxon>
        <taxon>Pleuronectes</taxon>
    </lineage>
</organism>
<evidence type="ECO:0000313" key="2">
    <source>
        <dbReference type="EMBL" id="CAB1432972.1"/>
    </source>
</evidence>
<sequence length="399" mass="43364">MQSGVDELGVRFDNVLDVDWTPSVRSTVRKHTHRYGCAEGAIDASTPADARALALSQGSRVCKKTAHVDVRSRDHLCRRHNCAKRLGVFEKRPERSRAAYQAASRGATRRAAIIRIVCKVPCVSVRVHLGARGTGRRNGTFPEWRRREEGNSHQQTNCASPRTTAGTDSTTAGFSNISSGSSSSSGGGGGGGNSGETGGKRDLNQTIHSRIKRRTLSVDFAVPSLLRNYLAEFIKRPLNGDCQTFRGCYTVSANLKMHCIPLQKTVSTFVEPRSAAAASAPRNGSADGQLPFFYKRPLSKVLKLGLTKDSRNSNLVVVEIGEDIVKTGCGGLSVYEEAPEFTLEMDLTSVMEGWLGAEGGRLRVRLMPEKKAQVPGIEDRYTSAIRAADPRLFLQISSQ</sequence>
<feature type="non-terminal residue" evidence="2">
    <location>
        <position position="399"/>
    </location>
</feature>
<gene>
    <name evidence="2" type="ORF">PLEPLA_LOCUS21060</name>
</gene>
<feature type="compositionally biased region" description="Low complexity" evidence="1">
    <location>
        <begin position="173"/>
        <end position="184"/>
    </location>
</feature>
<reference evidence="2" key="1">
    <citation type="submission" date="2020-03" db="EMBL/GenBank/DDBJ databases">
        <authorList>
            <person name="Weist P."/>
        </authorList>
    </citation>
    <scope>NUCLEOTIDE SEQUENCE</scope>
</reference>
<dbReference type="EMBL" id="CADEAL010001500">
    <property type="protein sequence ID" value="CAB1432972.1"/>
    <property type="molecule type" value="Genomic_DNA"/>
</dbReference>
<protein>
    <submittedName>
        <fullName evidence="2">Uncharacterized protein</fullName>
    </submittedName>
</protein>
<dbReference type="AlphaFoldDB" id="A0A9N7UMI1"/>
<feature type="region of interest" description="Disordered" evidence="1">
    <location>
        <begin position="133"/>
        <end position="202"/>
    </location>
</feature>
<accession>A0A9N7UMI1</accession>
<evidence type="ECO:0000313" key="3">
    <source>
        <dbReference type="Proteomes" id="UP001153269"/>
    </source>
</evidence>
<evidence type="ECO:0000256" key="1">
    <source>
        <dbReference type="SAM" id="MobiDB-lite"/>
    </source>
</evidence>
<proteinExistence type="predicted"/>
<comment type="caution">
    <text evidence="2">The sequence shown here is derived from an EMBL/GenBank/DDBJ whole genome shotgun (WGS) entry which is preliminary data.</text>
</comment>
<keyword evidence="3" id="KW-1185">Reference proteome</keyword>
<dbReference type="Proteomes" id="UP001153269">
    <property type="component" value="Unassembled WGS sequence"/>
</dbReference>
<name>A0A9N7UMI1_PLEPL</name>
<feature type="compositionally biased region" description="Gly residues" evidence="1">
    <location>
        <begin position="185"/>
        <end position="197"/>
    </location>
</feature>